<evidence type="ECO:0000313" key="3">
    <source>
        <dbReference type="Proteomes" id="UP000774326"/>
    </source>
</evidence>
<accession>A0A9P8TFS0</accession>
<keyword evidence="3" id="KW-1185">Reference proteome</keyword>
<name>A0A9P8TFS0_WICPI</name>
<evidence type="ECO:0000313" key="2">
    <source>
        <dbReference type="EMBL" id="KAH3677164.1"/>
    </source>
</evidence>
<reference evidence="2" key="2">
    <citation type="submission" date="2021-01" db="EMBL/GenBank/DDBJ databases">
        <authorList>
            <person name="Schikora-Tamarit M.A."/>
        </authorList>
    </citation>
    <scope>NUCLEOTIDE SEQUENCE</scope>
    <source>
        <strain evidence="2">CBS2887</strain>
    </source>
</reference>
<feature type="signal peptide" evidence="1">
    <location>
        <begin position="1"/>
        <end position="23"/>
    </location>
</feature>
<evidence type="ECO:0000256" key="1">
    <source>
        <dbReference type="SAM" id="SignalP"/>
    </source>
</evidence>
<keyword evidence="1" id="KW-0732">Signal</keyword>
<protein>
    <submittedName>
        <fullName evidence="2">Uncharacterized protein</fullName>
    </submittedName>
</protein>
<gene>
    <name evidence="2" type="ORF">WICPIJ_009033</name>
</gene>
<dbReference type="Proteomes" id="UP000774326">
    <property type="component" value="Unassembled WGS sequence"/>
</dbReference>
<sequence length="140" mass="15350">MKCMQNLLLADLVLWWSESDLSGLDTGPLELLNVDRDQVKRGKNNDGLQTQLLSFIVVWFGGPVQEGGDVLGHLGGGGWGTIFVLNQVVKQDSTHGNGTTWEVWVVVGAWWQDNTSWRLVWVTGQKGKDVVTGTVSGLDD</sequence>
<feature type="chain" id="PRO_5040316720" evidence="1">
    <location>
        <begin position="24"/>
        <end position="140"/>
    </location>
</feature>
<dbReference type="EMBL" id="JAEUBG010005189">
    <property type="protein sequence ID" value="KAH3677164.1"/>
    <property type="molecule type" value="Genomic_DNA"/>
</dbReference>
<dbReference type="AlphaFoldDB" id="A0A9P8TFS0"/>
<comment type="caution">
    <text evidence="2">The sequence shown here is derived from an EMBL/GenBank/DDBJ whole genome shotgun (WGS) entry which is preliminary data.</text>
</comment>
<organism evidence="2 3">
    <name type="scientific">Wickerhamomyces pijperi</name>
    <name type="common">Yeast</name>
    <name type="synonym">Pichia pijperi</name>
    <dbReference type="NCBI Taxonomy" id="599730"/>
    <lineage>
        <taxon>Eukaryota</taxon>
        <taxon>Fungi</taxon>
        <taxon>Dikarya</taxon>
        <taxon>Ascomycota</taxon>
        <taxon>Saccharomycotina</taxon>
        <taxon>Saccharomycetes</taxon>
        <taxon>Phaffomycetales</taxon>
        <taxon>Wickerhamomycetaceae</taxon>
        <taxon>Wickerhamomyces</taxon>
    </lineage>
</organism>
<reference evidence="2" key="1">
    <citation type="journal article" date="2021" name="Open Biol.">
        <title>Shared evolutionary footprints suggest mitochondrial oxidative damage underlies multiple complex I losses in fungi.</title>
        <authorList>
            <person name="Schikora-Tamarit M.A."/>
            <person name="Marcet-Houben M."/>
            <person name="Nosek J."/>
            <person name="Gabaldon T."/>
        </authorList>
    </citation>
    <scope>NUCLEOTIDE SEQUENCE</scope>
    <source>
        <strain evidence="2">CBS2887</strain>
    </source>
</reference>
<proteinExistence type="predicted"/>
<dbReference type="OrthoDB" id="10564343at2759"/>